<protein>
    <submittedName>
        <fullName evidence="1">Uncharacterized protein</fullName>
    </submittedName>
</protein>
<dbReference type="EMBL" id="GBRH01170050">
    <property type="protein sequence ID" value="JAE27846.1"/>
    <property type="molecule type" value="Transcribed_RNA"/>
</dbReference>
<organism evidence="1">
    <name type="scientific">Arundo donax</name>
    <name type="common">Giant reed</name>
    <name type="synonym">Donax arundinaceus</name>
    <dbReference type="NCBI Taxonomy" id="35708"/>
    <lineage>
        <taxon>Eukaryota</taxon>
        <taxon>Viridiplantae</taxon>
        <taxon>Streptophyta</taxon>
        <taxon>Embryophyta</taxon>
        <taxon>Tracheophyta</taxon>
        <taxon>Spermatophyta</taxon>
        <taxon>Magnoliopsida</taxon>
        <taxon>Liliopsida</taxon>
        <taxon>Poales</taxon>
        <taxon>Poaceae</taxon>
        <taxon>PACMAD clade</taxon>
        <taxon>Arundinoideae</taxon>
        <taxon>Arundineae</taxon>
        <taxon>Arundo</taxon>
    </lineage>
</organism>
<reference evidence="1" key="2">
    <citation type="journal article" date="2015" name="Data Brief">
        <title>Shoot transcriptome of the giant reed, Arundo donax.</title>
        <authorList>
            <person name="Barrero R.A."/>
            <person name="Guerrero F.D."/>
            <person name="Moolhuijzen P."/>
            <person name="Goolsby J.A."/>
            <person name="Tidwell J."/>
            <person name="Bellgard S.E."/>
            <person name="Bellgard M.I."/>
        </authorList>
    </citation>
    <scope>NUCLEOTIDE SEQUENCE</scope>
    <source>
        <tissue evidence="1">Shoot tissue taken approximately 20 cm above the soil surface</tissue>
    </source>
</reference>
<proteinExistence type="predicted"/>
<reference evidence="1" key="1">
    <citation type="submission" date="2014-09" db="EMBL/GenBank/DDBJ databases">
        <authorList>
            <person name="Magalhaes I.L.F."/>
            <person name="Oliveira U."/>
            <person name="Santos F.R."/>
            <person name="Vidigal T.H.D.A."/>
            <person name="Brescovit A.D."/>
            <person name="Santos A.J."/>
        </authorList>
    </citation>
    <scope>NUCLEOTIDE SEQUENCE</scope>
    <source>
        <tissue evidence="1">Shoot tissue taken approximately 20 cm above the soil surface</tissue>
    </source>
</reference>
<evidence type="ECO:0000313" key="1">
    <source>
        <dbReference type="EMBL" id="JAE27846.1"/>
    </source>
</evidence>
<sequence length="43" mass="5111">MGQLGVKIQIVHMLPNKIIHDNIHAFQQALEFRDHTRLIQRSY</sequence>
<name>A0A0A9GZ28_ARUDO</name>
<dbReference type="AlphaFoldDB" id="A0A0A9GZ28"/>
<accession>A0A0A9GZ28</accession>